<sequence>MSPESETTYPEKDTLGAPKLEPDVPNWSIYKIRLEWALADQDCIEHLHGTAKRPIPVSQTTSQTAGQATVTTSPPAAVSKANQEALDAWWKKEYQAGNMNMLGCTIPDLTLQRILNKPTIANIWAMICQENENKSMLHQERRLAHTFGQNLRAIGTAQHSRS</sequence>
<feature type="compositionally biased region" description="Low complexity" evidence="1">
    <location>
        <begin position="57"/>
        <end position="73"/>
    </location>
</feature>
<gene>
    <name evidence="2" type="ORF">SERLADRAFT_432228</name>
</gene>
<dbReference type="HOGENOM" id="CLU_1636418_0_0_1"/>
<proteinExistence type="predicted"/>
<evidence type="ECO:0000313" key="2">
    <source>
        <dbReference type="EMBL" id="EGO30640.1"/>
    </source>
</evidence>
<dbReference type="Proteomes" id="UP000008064">
    <property type="component" value="Unassembled WGS sequence"/>
</dbReference>
<accession>F8NEK6</accession>
<dbReference type="RefSeq" id="XP_007312524.1">
    <property type="nucleotide sequence ID" value="XM_007312462.1"/>
</dbReference>
<feature type="region of interest" description="Disordered" evidence="1">
    <location>
        <begin position="1"/>
        <end position="20"/>
    </location>
</feature>
<dbReference type="KEGG" id="sla:SERLADRAFT_432228"/>
<organism>
    <name type="scientific">Serpula lacrymans var. lacrymans (strain S7.9)</name>
    <name type="common">Dry rot fungus</name>
    <dbReference type="NCBI Taxonomy" id="578457"/>
    <lineage>
        <taxon>Eukaryota</taxon>
        <taxon>Fungi</taxon>
        <taxon>Dikarya</taxon>
        <taxon>Basidiomycota</taxon>
        <taxon>Agaricomycotina</taxon>
        <taxon>Agaricomycetes</taxon>
        <taxon>Agaricomycetidae</taxon>
        <taxon>Boletales</taxon>
        <taxon>Coniophorineae</taxon>
        <taxon>Serpulaceae</taxon>
        <taxon>Serpula</taxon>
    </lineage>
</organism>
<protein>
    <submittedName>
        <fullName evidence="2">Uncharacterized protein</fullName>
    </submittedName>
</protein>
<feature type="region of interest" description="Disordered" evidence="1">
    <location>
        <begin position="55"/>
        <end position="76"/>
    </location>
</feature>
<dbReference type="EMBL" id="GL945428">
    <property type="protein sequence ID" value="EGO30640.1"/>
    <property type="molecule type" value="Genomic_DNA"/>
</dbReference>
<evidence type="ECO:0000256" key="1">
    <source>
        <dbReference type="SAM" id="MobiDB-lite"/>
    </source>
</evidence>
<name>F8NEK6_SERL9</name>
<dbReference type="AlphaFoldDB" id="F8NEK6"/>
<dbReference type="GeneID" id="18813951"/>
<dbReference type="OrthoDB" id="3269759at2759"/>
<reference evidence="2" key="1">
    <citation type="submission" date="2011-04" db="EMBL/GenBank/DDBJ databases">
        <title>Evolution of plant cell wall degrading machinery underlies the functional diversity of forest fungi.</title>
        <authorList>
            <consortium name="US DOE Joint Genome Institute (JGI-PGF)"/>
            <person name="Eastwood D.C."/>
            <person name="Floudas D."/>
            <person name="Binder M."/>
            <person name="Majcherczyk A."/>
            <person name="Schneider P."/>
            <person name="Aerts A."/>
            <person name="Asiegbu F.O."/>
            <person name="Baker S.E."/>
            <person name="Barry K."/>
            <person name="Bendiksby M."/>
            <person name="Blumentritt M."/>
            <person name="Coutinho P.M."/>
            <person name="Cullen D."/>
            <person name="Cullen D."/>
            <person name="Gathman A."/>
            <person name="Goodell B."/>
            <person name="Henrissat B."/>
            <person name="Ihrmark K."/>
            <person name="Kauserud H."/>
            <person name="Kohler A."/>
            <person name="LaButti K."/>
            <person name="Lapidus A."/>
            <person name="Lavin J.L."/>
            <person name="Lee Y.-H."/>
            <person name="Lindquist E."/>
            <person name="Lilly W."/>
            <person name="Lucas S."/>
            <person name="Morin E."/>
            <person name="Murat C."/>
            <person name="Oguiza J.A."/>
            <person name="Park J."/>
            <person name="Pisabarro A.G."/>
            <person name="Riley R."/>
            <person name="Rosling A."/>
            <person name="Salamov A."/>
            <person name="Schmidt O."/>
            <person name="Schmutz J."/>
            <person name="Skrede I."/>
            <person name="Stenlid J."/>
            <person name="Wiebenga A."/>
            <person name="Xie X."/>
            <person name="Kues U."/>
            <person name="Hibbett D.S."/>
            <person name="Hoffmeister D."/>
            <person name="Hogberg N."/>
            <person name="Martin F."/>
            <person name="Grigoriev I.V."/>
            <person name="Watkinson S.C."/>
        </authorList>
    </citation>
    <scope>NUCLEOTIDE SEQUENCE</scope>
    <source>
        <strain evidence="2">S7.9</strain>
    </source>
</reference>